<keyword evidence="2" id="KW-0997">Cell inner membrane</keyword>
<gene>
    <name evidence="11" type="ORF">F9K24_03480</name>
</gene>
<organism evidence="11 12">
    <name type="scientific">Leptonema illini</name>
    <dbReference type="NCBI Taxonomy" id="183"/>
    <lineage>
        <taxon>Bacteria</taxon>
        <taxon>Pseudomonadati</taxon>
        <taxon>Spirochaetota</taxon>
        <taxon>Spirochaetia</taxon>
        <taxon>Leptospirales</taxon>
        <taxon>Leptospiraceae</taxon>
        <taxon>Leptonema</taxon>
    </lineage>
</organism>
<sequence>MTSFKNLKINAKILVSNLISLAFLLLVAGYGFYQLNHSINALQDIYENRIIPLKQMNIVSRDLMQIRVNMLTELIALQEGDKAELRRRIEDSDRLKKEMEEQLAAYEKTVLTEEEARRYADFRAADKAGADIRVRFREALDRGQEEEARRLSVAWRDNYRQMRDHINRLVDIQSEVAQQLYEEEVTRFRITIVVFTVIIVLSVTAALTILTLMRRYISTPLQNAVDRVRDLAEGEGDLTKRLEVNSTDEVGDMAKWINQFIGNIHEIVKEMSSNTNDVKASAGALTGASQNLSAGMEEMSVQSRNISAAATQMNQNFQVISSSVEELSTSVGEVARNASDASKIAREADKTANETNQKIKQLGVDAQEIGKVVEAIQGIASQTNLLALNAAIEAAGAGDAGKGFAVVASEVKELARQAAEASDEIKTRIEAIQNSTEMAVESISMITSVISKINEFSTSIASSVEEQSITAKEIAGNVNQSAQASSDVVQNITGISTATQDGAKNAQSLSGLATQLDTLSSRLGQIVSRFRI</sequence>
<evidence type="ECO:0000256" key="3">
    <source>
        <dbReference type="ARBA" id="ARBA00023224"/>
    </source>
</evidence>
<proteinExistence type="inferred from homology"/>
<comment type="similarity">
    <text evidence="4">Belongs to the methyl-accepting chemotaxis (MCP) protein family.</text>
</comment>
<keyword evidence="7" id="KW-0812">Transmembrane</keyword>
<name>A0A833H4R8_9LEPT</name>
<evidence type="ECO:0000259" key="9">
    <source>
        <dbReference type="PROSITE" id="PS50192"/>
    </source>
</evidence>
<feature type="coiled-coil region" evidence="6">
    <location>
        <begin position="82"/>
        <end position="116"/>
    </location>
</feature>
<evidence type="ECO:0000313" key="12">
    <source>
        <dbReference type="Proteomes" id="UP000460298"/>
    </source>
</evidence>
<comment type="caution">
    <text evidence="11">The sequence shown here is derived from an EMBL/GenBank/DDBJ whole genome shotgun (WGS) entry which is preliminary data.</text>
</comment>
<dbReference type="InterPro" id="IPR004090">
    <property type="entry name" value="Chemotax_Me-accpt_rcpt"/>
</dbReference>
<dbReference type="Pfam" id="PF12729">
    <property type="entry name" value="4HB_MCP_1"/>
    <property type="match status" value="1"/>
</dbReference>
<evidence type="ECO:0000256" key="7">
    <source>
        <dbReference type="SAM" id="Phobius"/>
    </source>
</evidence>
<reference evidence="11 12" key="1">
    <citation type="submission" date="2019-10" db="EMBL/GenBank/DDBJ databases">
        <title>Extracellular Electron Transfer in a Candidatus Methanoperedens spp. Enrichment Culture.</title>
        <authorList>
            <person name="Berger S."/>
            <person name="Rangel Shaw D."/>
            <person name="Berben T."/>
            <person name="In 'T Zandt M."/>
            <person name="Frank J."/>
            <person name="Reimann J."/>
            <person name="Jetten M.S.M."/>
            <person name="Welte C.U."/>
        </authorList>
    </citation>
    <scope>NUCLEOTIDE SEQUENCE [LARGE SCALE GENOMIC DNA]</scope>
    <source>
        <strain evidence="11">SB12</strain>
    </source>
</reference>
<dbReference type="CDD" id="cd06225">
    <property type="entry name" value="HAMP"/>
    <property type="match status" value="1"/>
</dbReference>
<keyword evidence="3 5" id="KW-0807">Transducer</keyword>
<dbReference type="EMBL" id="WBUI01000002">
    <property type="protein sequence ID" value="KAB2934851.1"/>
    <property type="molecule type" value="Genomic_DNA"/>
</dbReference>
<dbReference type="PANTHER" id="PTHR32089:SF112">
    <property type="entry name" value="LYSOZYME-LIKE PROTEIN-RELATED"/>
    <property type="match status" value="1"/>
</dbReference>
<keyword evidence="2" id="KW-1003">Cell membrane</keyword>
<feature type="transmembrane region" description="Helical" evidence="7">
    <location>
        <begin position="12"/>
        <end position="33"/>
    </location>
</feature>
<dbReference type="InterPro" id="IPR024478">
    <property type="entry name" value="HlyB_4HB_MCP"/>
</dbReference>
<feature type="domain" description="Methyl-accepting transducer" evidence="8">
    <location>
        <begin position="281"/>
        <end position="517"/>
    </location>
</feature>
<keyword evidence="6" id="KW-0175">Coiled coil</keyword>
<dbReference type="PROSITE" id="PS50111">
    <property type="entry name" value="CHEMOTAXIS_TRANSDUC_2"/>
    <property type="match status" value="1"/>
</dbReference>
<dbReference type="Pfam" id="PF00672">
    <property type="entry name" value="HAMP"/>
    <property type="match status" value="1"/>
</dbReference>
<protein>
    <submittedName>
        <fullName evidence="11">Methyl-accepting chemotaxis protein</fullName>
    </submittedName>
</protein>
<comment type="subcellular location">
    <subcellularLocation>
        <location evidence="1">Cell inner membrane</location>
        <topology evidence="1">Multi-pass membrane protein</topology>
    </subcellularLocation>
</comment>
<evidence type="ECO:0000256" key="1">
    <source>
        <dbReference type="ARBA" id="ARBA00004429"/>
    </source>
</evidence>
<evidence type="ECO:0000256" key="4">
    <source>
        <dbReference type="ARBA" id="ARBA00029447"/>
    </source>
</evidence>
<dbReference type="GO" id="GO:0006935">
    <property type="term" value="P:chemotaxis"/>
    <property type="evidence" value="ECO:0007669"/>
    <property type="project" value="InterPro"/>
</dbReference>
<dbReference type="Gene3D" id="1.10.287.950">
    <property type="entry name" value="Methyl-accepting chemotaxis protein"/>
    <property type="match status" value="1"/>
</dbReference>
<evidence type="ECO:0000256" key="2">
    <source>
        <dbReference type="ARBA" id="ARBA00022519"/>
    </source>
</evidence>
<accession>A0A833H4R8</accession>
<dbReference type="PANTHER" id="PTHR32089">
    <property type="entry name" value="METHYL-ACCEPTING CHEMOTAXIS PROTEIN MCPB"/>
    <property type="match status" value="1"/>
</dbReference>
<dbReference type="AlphaFoldDB" id="A0A833H4R8"/>
<feature type="domain" description="T-SNARE coiled-coil homology" evidence="9">
    <location>
        <begin position="433"/>
        <end position="495"/>
    </location>
</feature>
<dbReference type="InterPro" id="IPR000727">
    <property type="entry name" value="T_SNARE_dom"/>
</dbReference>
<dbReference type="PROSITE" id="PS50885">
    <property type="entry name" value="HAMP"/>
    <property type="match status" value="1"/>
</dbReference>
<keyword evidence="7" id="KW-1133">Transmembrane helix</keyword>
<dbReference type="Proteomes" id="UP000460298">
    <property type="component" value="Unassembled WGS sequence"/>
</dbReference>
<dbReference type="PROSITE" id="PS50192">
    <property type="entry name" value="T_SNARE"/>
    <property type="match status" value="1"/>
</dbReference>
<dbReference type="SMART" id="SM00304">
    <property type="entry name" value="HAMP"/>
    <property type="match status" value="2"/>
</dbReference>
<evidence type="ECO:0000259" key="10">
    <source>
        <dbReference type="PROSITE" id="PS50885"/>
    </source>
</evidence>
<evidence type="ECO:0000313" key="11">
    <source>
        <dbReference type="EMBL" id="KAB2934851.1"/>
    </source>
</evidence>
<feature type="transmembrane region" description="Helical" evidence="7">
    <location>
        <begin position="188"/>
        <end position="212"/>
    </location>
</feature>
<dbReference type="GO" id="GO:0007165">
    <property type="term" value="P:signal transduction"/>
    <property type="evidence" value="ECO:0007669"/>
    <property type="project" value="UniProtKB-KW"/>
</dbReference>
<evidence type="ECO:0000256" key="5">
    <source>
        <dbReference type="PROSITE-ProRule" id="PRU00284"/>
    </source>
</evidence>
<dbReference type="SMART" id="SM00283">
    <property type="entry name" value="MA"/>
    <property type="match status" value="1"/>
</dbReference>
<dbReference type="SUPFAM" id="SSF58104">
    <property type="entry name" value="Methyl-accepting chemotaxis protein (MCP) signaling domain"/>
    <property type="match status" value="1"/>
</dbReference>
<dbReference type="Pfam" id="PF00015">
    <property type="entry name" value="MCPsignal"/>
    <property type="match status" value="1"/>
</dbReference>
<evidence type="ECO:0000259" key="8">
    <source>
        <dbReference type="PROSITE" id="PS50111"/>
    </source>
</evidence>
<dbReference type="InterPro" id="IPR003660">
    <property type="entry name" value="HAMP_dom"/>
</dbReference>
<dbReference type="PRINTS" id="PR00260">
    <property type="entry name" value="CHEMTRNSDUCR"/>
</dbReference>
<keyword evidence="7" id="KW-0472">Membrane</keyword>
<evidence type="ECO:0000256" key="6">
    <source>
        <dbReference type="SAM" id="Coils"/>
    </source>
</evidence>
<feature type="domain" description="HAMP" evidence="10">
    <location>
        <begin position="215"/>
        <end position="269"/>
    </location>
</feature>
<dbReference type="GO" id="GO:0005886">
    <property type="term" value="C:plasma membrane"/>
    <property type="evidence" value="ECO:0007669"/>
    <property type="project" value="UniProtKB-SubCell"/>
</dbReference>
<dbReference type="GO" id="GO:0004888">
    <property type="term" value="F:transmembrane signaling receptor activity"/>
    <property type="evidence" value="ECO:0007669"/>
    <property type="project" value="InterPro"/>
</dbReference>
<dbReference type="InterPro" id="IPR004089">
    <property type="entry name" value="MCPsignal_dom"/>
</dbReference>